<dbReference type="AlphaFoldDB" id="A0A9W5V8X0"/>
<accession>A0A9W5V8X0</accession>
<gene>
    <name evidence="1" type="ORF">IKE_02289</name>
</gene>
<dbReference type="Proteomes" id="UP000014023">
    <property type="component" value="Unassembled WGS sequence"/>
</dbReference>
<sequence>MSYETYQKRRLDTRAFNYDSIKDQHEHKKVWRDEGILSTMLLLAGLQCSFH</sequence>
<protein>
    <submittedName>
        <fullName evidence="1">Uncharacterized protein</fullName>
    </submittedName>
</protein>
<evidence type="ECO:0000313" key="1">
    <source>
        <dbReference type="EMBL" id="EOO67162.1"/>
    </source>
</evidence>
<proteinExistence type="predicted"/>
<evidence type="ECO:0000313" key="2">
    <source>
        <dbReference type="Proteomes" id="UP000014023"/>
    </source>
</evidence>
<organism evidence="1 2">
    <name type="scientific">Bacillus cereus VD196</name>
    <dbReference type="NCBI Taxonomy" id="1053243"/>
    <lineage>
        <taxon>Bacteria</taxon>
        <taxon>Bacillati</taxon>
        <taxon>Bacillota</taxon>
        <taxon>Bacilli</taxon>
        <taxon>Bacillales</taxon>
        <taxon>Bacillaceae</taxon>
        <taxon>Bacillus</taxon>
        <taxon>Bacillus cereus group</taxon>
    </lineage>
</organism>
<name>A0A9W5V8X0_BACCE</name>
<reference evidence="1 2" key="1">
    <citation type="submission" date="2012-12" db="EMBL/GenBank/DDBJ databases">
        <title>The Genome Sequence of Bacillus cereus VD196.</title>
        <authorList>
            <consortium name="The Broad Institute Genome Sequencing Platform"/>
            <consortium name="The Broad Institute Genome Sequencing Center for Infectious Disease"/>
            <person name="Feldgarden M."/>
            <person name="Van der Auwera G.A."/>
            <person name="Mahillon J."/>
            <person name="Duprez V."/>
            <person name="Timmery S."/>
            <person name="Mattelet C."/>
            <person name="Dierick K."/>
            <person name="Sun M."/>
            <person name="Yu Z."/>
            <person name="Zhu L."/>
            <person name="Hu X."/>
            <person name="Shank E.B."/>
            <person name="Swiecicka I."/>
            <person name="Hansen B.M."/>
            <person name="Andrup L."/>
            <person name="Walker B."/>
            <person name="Young S.K."/>
            <person name="Zeng Q."/>
            <person name="Gargeya S."/>
            <person name="Fitzgerald M."/>
            <person name="Haas B."/>
            <person name="Abouelleil A."/>
            <person name="Alvarado L."/>
            <person name="Arachchi H.M."/>
            <person name="Berlin A.M."/>
            <person name="Chapman S.B."/>
            <person name="Dewar J."/>
            <person name="Goldberg J."/>
            <person name="Griggs A."/>
            <person name="Gujja S."/>
            <person name="Hansen M."/>
            <person name="Howarth C."/>
            <person name="Imamovic A."/>
            <person name="Larimer J."/>
            <person name="McCowan C."/>
            <person name="Murphy C."/>
            <person name="Neiman D."/>
            <person name="Pearson M."/>
            <person name="Priest M."/>
            <person name="Roberts A."/>
            <person name="Saif S."/>
            <person name="Shea T."/>
            <person name="Sisk P."/>
            <person name="Sykes S."/>
            <person name="Wortman J."/>
            <person name="Nusbaum C."/>
            <person name="Birren B."/>
        </authorList>
    </citation>
    <scope>NUCLEOTIDE SEQUENCE [LARGE SCALE GENOMIC DNA]</scope>
    <source>
        <strain evidence="1 2">VD196</strain>
    </source>
</reference>
<comment type="caution">
    <text evidence="1">The sequence shown here is derived from an EMBL/GenBank/DDBJ whole genome shotgun (WGS) entry which is preliminary data.</text>
</comment>
<dbReference type="EMBL" id="AHFL01000011">
    <property type="protein sequence ID" value="EOO67162.1"/>
    <property type="molecule type" value="Genomic_DNA"/>
</dbReference>